<evidence type="ECO:0000256" key="5">
    <source>
        <dbReference type="ARBA" id="ARBA00022833"/>
    </source>
</evidence>
<keyword evidence="6" id="KW-0482">Metalloprotease</keyword>
<dbReference type="InterPro" id="IPR013647">
    <property type="entry name" value="OligopepF_N_dom"/>
</dbReference>
<dbReference type="PANTHER" id="PTHR11804">
    <property type="entry name" value="PROTEASE M3 THIMET OLIGOPEPTIDASE-RELATED"/>
    <property type="match status" value="1"/>
</dbReference>
<dbReference type="AlphaFoldDB" id="A0A284VMY7"/>
<dbReference type="EMBL" id="FZMP01000112">
    <property type="protein sequence ID" value="SNQ60646.1"/>
    <property type="molecule type" value="Genomic_DNA"/>
</dbReference>
<dbReference type="OrthoDB" id="275607at2157"/>
<dbReference type="GO" id="GO:0046872">
    <property type="term" value="F:metal ion binding"/>
    <property type="evidence" value="ECO:0007669"/>
    <property type="project" value="UniProtKB-KW"/>
</dbReference>
<dbReference type="Gene3D" id="1.10.1370.20">
    <property type="entry name" value="Oligoendopeptidase f, C-terminal domain"/>
    <property type="match status" value="1"/>
</dbReference>
<keyword evidence="5" id="KW-0862">Zinc</keyword>
<accession>A0A284VMY7</accession>
<dbReference type="InterPro" id="IPR042088">
    <property type="entry name" value="OligoPept_F_C"/>
</dbReference>
<dbReference type="InterPro" id="IPR001567">
    <property type="entry name" value="Pept_M3A_M3B_dom"/>
</dbReference>
<gene>
    <name evidence="9" type="ORF">MNV_20022</name>
</gene>
<dbReference type="InterPro" id="IPR045090">
    <property type="entry name" value="Pept_M3A_M3B"/>
</dbReference>
<feature type="domain" description="Peptidase M3A/M3B catalytic" evidence="7">
    <location>
        <begin position="345"/>
        <end position="577"/>
    </location>
</feature>
<keyword evidence="3" id="KW-0479">Metal-binding</keyword>
<dbReference type="CDD" id="cd09610">
    <property type="entry name" value="M3B_PepF"/>
    <property type="match status" value="1"/>
</dbReference>
<name>A0A284VMY7_9EURY</name>
<dbReference type="SUPFAM" id="SSF55486">
    <property type="entry name" value="Metalloproteases ('zincins'), catalytic domain"/>
    <property type="match status" value="1"/>
</dbReference>
<keyword evidence="4" id="KW-0378">Hydrolase</keyword>
<sequence length="598" mass="68625">MAAKLGSEDIVWDLTPLYRGINDGNIEKDIETIKSRVASFSSKYRGKLKDISPTELLTSVTELEDISRRTARIGSFAYLNFATQANDAGSSAFLQKFHETASQFQRDLLFFELEWASLDDIIAQPLLEAPAVSKYRHYLEKLRRYRPHHLSEIEEKLLAELSPVGASSWNKLFEKLLSQTKFGKEGRTEEEVLSDLYNPDRQVRTKASEEFTDGLSAQLHVLAHIFNTILADKMITDRLRKYPDWISSMNLDNEIDDKIVQALVDAVRSRYDIPRRYYRLKKALLRLDELFDYDRYAPLPVSAEMVVPWDECKDIVLRAYGDFSPQAEGIARLFFDGKWIHAPVMPGKRGGAFSDPSTPDVHPYVMVNYTGKNRDVMTVAHELGHGIHQYLAGKEQGYFNSRTPLVTAETASVFGEMLVFRSLLDRAADKDEKLSLLCVKLEEMFATVFRQIAMNRFEDAIHRERREKGELSRERFGELWIGTQKEMFADSVTLTDNYRAWWSYIPHFLEAPGYVYAYAFGELLVLSLYRMFMEEGKSFVPGYMKLLASGGSESPQRLLEDFGIRLDDPGFWLEGLKIMDEMLKQAEELVQESGIVKS</sequence>
<evidence type="ECO:0000313" key="10">
    <source>
        <dbReference type="Proteomes" id="UP000218615"/>
    </source>
</evidence>
<dbReference type="Proteomes" id="UP000218615">
    <property type="component" value="Unassembled WGS sequence"/>
</dbReference>
<dbReference type="PANTHER" id="PTHR11804:SF5">
    <property type="entry name" value="OLIGOENDOPEPTIDASE F"/>
    <property type="match status" value="1"/>
</dbReference>
<dbReference type="GO" id="GO:0006508">
    <property type="term" value="P:proteolysis"/>
    <property type="evidence" value="ECO:0007669"/>
    <property type="project" value="UniProtKB-KW"/>
</dbReference>
<comment type="cofactor">
    <cofactor evidence="1">
        <name>Zn(2+)</name>
        <dbReference type="ChEBI" id="CHEBI:29105"/>
    </cofactor>
</comment>
<feature type="domain" description="Oligopeptidase F N-terminal" evidence="8">
    <location>
        <begin position="114"/>
        <end position="182"/>
    </location>
</feature>
<keyword evidence="10" id="KW-1185">Reference proteome</keyword>
<dbReference type="GO" id="GO:0004222">
    <property type="term" value="F:metalloendopeptidase activity"/>
    <property type="evidence" value="ECO:0007669"/>
    <property type="project" value="InterPro"/>
</dbReference>
<evidence type="ECO:0000256" key="3">
    <source>
        <dbReference type="ARBA" id="ARBA00022723"/>
    </source>
</evidence>
<dbReference type="Pfam" id="PF08439">
    <property type="entry name" value="Peptidase_M3_N"/>
    <property type="match status" value="1"/>
</dbReference>
<evidence type="ECO:0000256" key="1">
    <source>
        <dbReference type="ARBA" id="ARBA00001947"/>
    </source>
</evidence>
<dbReference type="RefSeq" id="WP_096205062.1">
    <property type="nucleotide sequence ID" value="NZ_FZMP01000112.1"/>
</dbReference>
<evidence type="ECO:0000256" key="4">
    <source>
        <dbReference type="ARBA" id="ARBA00022801"/>
    </source>
</evidence>
<evidence type="ECO:0000313" key="9">
    <source>
        <dbReference type="EMBL" id="SNQ60646.1"/>
    </source>
</evidence>
<keyword evidence="2" id="KW-0645">Protease</keyword>
<evidence type="ECO:0000259" key="8">
    <source>
        <dbReference type="Pfam" id="PF08439"/>
    </source>
</evidence>
<evidence type="ECO:0000256" key="2">
    <source>
        <dbReference type="ARBA" id="ARBA00022670"/>
    </source>
</evidence>
<dbReference type="GO" id="GO:0006518">
    <property type="term" value="P:peptide metabolic process"/>
    <property type="evidence" value="ECO:0007669"/>
    <property type="project" value="TreeGrafter"/>
</dbReference>
<dbReference type="STRING" id="1392998.ANME2D_03476"/>
<evidence type="ECO:0000259" key="7">
    <source>
        <dbReference type="Pfam" id="PF01432"/>
    </source>
</evidence>
<dbReference type="Gene3D" id="1.20.140.70">
    <property type="entry name" value="Oligopeptidase f, N-terminal domain"/>
    <property type="match status" value="1"/>
</dbReference>
<reference evidence="10" key="1">
    <citation type="submission" date="2017-06" db="EMBL/GenBank/DDBJ databases">
        <authorList>
            <person name="Cremers G."/>
        </authorList>
    </citation>
    <scope>NUCLEOTIDE SEQUENCE [LARGE SCALE GENOMIC DNA]</scope>
</reference>
<protein>
    <submittedName>
        <fullName evidence="9">Peptidase M3A and M3B thimet/oligopeptidase F</fullName>
    </submittedName>
</protein>
<evidence type="ECO:0000256" key="6">
    <source>
        <dbReference type="ARBA" id="ARBA00023049"/>
    </source>
</evidence>
<organism evidence="9 10">
    <name type="scientific">Candidatus Methanoperedens nitratireducens</name>
    <dbReference type="NCBI Taxonomy" id="1392998"/>
    <lineage>
        <taxon>Archaea</taxon>
        <taxon>Methanobacteriati</taxon>
        <taxon>Methanobacteriota</taxon>
        <taxon>Stenosarchaea group</taxon>
        <taxon>Methanomicrobia</taxon>
        <taxon>Methanosarcinales</taxon>
        <taxon>ANME-2 cluster</taxon>
        <taxon>Candidatus Methanoperedentaceae</taxon>
        <taxon>Candidatus Methanoperedens</taxon>
    </lineage>
</organism>
<proteinExistence type="predicted"/>
<dbReference type="Pfam" id="PF01432">
    <property type="entry name" value="Peptidase_M3"/>
    <property type="match status" value="1"/>
</dbReference>